<keyword evidence="3" id="KW-1185">Reference proteome</keyword>
<dbReference type="EMBL" id="JAPZBO010000007">
    <property type="protein sequence ID" value="KAJ5311180.1"/>
    <property type="molecule type" value="Genomic_DNA"/>
</dbReference>
<feature type="region of interest" description="Disordered" evidence="1">
    <location>
        <begin position="22"/>
        <end position="49"/>
    </location>
</feature>
<organism evidence="2 3">
    <name type="scientific">Penicillium atrosanguineum</name>
    <dbReference type="NCBI Taxonomy" id="1132637"/>
    <lineage>
        <taxon>Eukaryota</taxon>
        <taxon>Fungi</taxon>
        <taxon>Dikarya</taxon>
        <taxon>Ascomycota</taxon>
        <taxon>Pezizomycotina</taxon>
        <taxon>Eurotiomycetes</taxon>
        <taxon>Eurotiomycetidae</taxon>
        <taxon>Eurotiales</taxon>
        <taxon>Aspergillaceae</taxon>
        <taxon>Penicillium</taxon>
    </lineage>
</organism>
<name>A0A9W9LA96_9EURO</name>
<proteinExistence type="predicted"/>
<comment type="caution">
    <text evidence="2">The sequence shown here is derived from an EMBL/GenBank/DDBJ whole genome shotgun (WGS) entry which is preliminary data.</text>
</comment>
<feature type="compositionally biased region" description="Low complexity" evidence="1">
    <location>
        <begin position="37"/>
        <end position="49"/>
    </location>
</feature>
<dbReference type="Proteomes" id="UP001147746">
    <property type="component" value="Unassembled WGS sequence"/>
</dbReference>
<sequence>MTTETIVVSTTVCLVTEDFRSTSTDLPDSANRGAEESGGSSQKQSTTSTIVHTRTATIKACPSDVVDCPTSVKSTYVTTETIVVSTTICPVTATETTSSYSGTTPNHLETAASSVSTSTVLATLISTMNACPSTVTDCPTTFVSSETKVVPTVLITAEWTVISTGVASEITAGETSVTLTGAEVATPVYASSITSGRETHGQPTSTKSTFATSAPAHSVSSKLRIVGTASQSTTGAVRTGSASSKWGLKSLHCSLFLGVASFMLLSFR</sequence>
<protein>
    <submittedName>
        <fullName evidence="2">Uncharacterized protein</fullName>
    </submittedName>
</protein>
<reference evidence="2" key="1">
    <citation type="submission" date="2022-12" db="EMBL/GenBank/DDBJ databases">
        <authorList>
            <person name="Petersen C."/>
        </authorList>
    </citation>
    <scope>NUCLEOTIDE SEQUENCE</scope>
    <source>
        <strain evidence="2">IBT 21472</strain>
    </source>
</reference>
<evidence type="ECO:0000256" key="1">
    <source>
        <dbReference type="SAM" id="MobiDB-lite"/>
    </source>
</evidence>
<gene>
    <name evidence="2" type="ORF">N7476_007040</name>
</gene>
<reference evidence="2" key="2">
    <citation type="journal article" date="2023" name="IMA Fungus">
        <title>Comparative genomic study of the Penicillium genus elucidates a diverse pangenome and 15 lateral gene transfer events.</title>
        <authorList>
            <person name="Petersen C."/>
            <person name="Sorensen T."/>
            <person name="Nielsen M.R."/>
            <person name="Sondergaard T.E."/>
            <person name="Sorensen J.L."/>
            <person name="Fitzpatrick D.A."/>
            <person name="Frisvad J.C."/>
            <person name="Nielsen K.L."/>
        </authorList>
    </citation>
    <scope>NUCLEOTIDE SEQUENCE</scope>
    <source>
        <strain evidence="2">IBT 21472</strain>
    </source>
</reference>
<dbReference type="AlphaFoldDB" id="A0A9W9LA96"/>
<accession>A0A9W9LA96</accession>
<evidence type="ECO:0000313" key="2">
    <source>
        <dbReference type="EMBL" id="KAJ5311180.1"/>
    </source>
</evidence>
<evidence type="ECO:0000313" key="3">
    <source>
        <dbReference type="Proteomes" id="UP001147746"/>
    </source>
</evidence>